<dbReference type="Proteomes" id="UP000323522">
    <property type="component" value="Chromosome"/>
</dbReference>
<dbReference type="RefSeq" id="WP_149503554.1">
    <property type="nucleotide sequence ID" value="NZ_CP035708.1"/>
</dbReference>
<proteinExistence type="predicted"/>
<sequence>MKAKTGRPTFQLDKKRLKSVREEAKLTQAEVTRRAYALLDKSAKVDEAKTDEEKDEAKAKEEAATKHYQKIERTGRTSRAMAKALAEVLNTTVNVLQGEAPDKGPSLIESLERQFRHQLETGASPALQEALAQDALAQRGDPDPDPVRAFAEQVAKRIEYMQLGPPGGELARLVELTGWTEAQLMEPMSIDGHWFVMSMIHGGRRSEIVLGVDQVQLWIQDSLRDFCPGFHRVFGTDCAITLREELPWLHVEVQHPSIPAMRNTFSFVRCTPTPSGLHWVNPSWRDRFWLDDSLLDWAFIHANFVVGFDGQAVPSDMRALRLLIARRSDGEHLAVVKGNMEELPDDVLDNFKRQGESHDVVVSWIAAGLWEAVEPLLHDGPAEQWQVQQSGACIVIRRDASIRWEGPGRCVPVPSGEYVVQLVEQLGDGKFRRVPWRQSSAEKIAERLKQRLGEEAERNRV</sequence>
<reference evidence="2 5" key="2">
    <citation type="submission" date="2024-06" db="EMBL/GenBank/DDBJ databases">
        <title>Genomic Encyclopedia of Type Strains, Phase IV (KMG-IV): sequencing the most valuable type-strain genomes for metagenomic binning, comparative biology and taxonomic classification.</title>
        <authorList>
            <person name="Goeker M."/>
        </authorList>
    </citation>
    <scope>NUCLEOTIDE SEQUENCE [LARGE SCALE GENOMIC DNA]</scope>
    <source>
        <strain evidence="2 5">D-501</strain>
    </source>
</reference>
<name>A0A5C1Q1L7_9BURK</name>
<evidence type="ECO:0000256" key="1">
    <source>
        <dbReference type="SAM" id="MobiDB-lite"/>
    </source>
</evidence>
<evidence type="ECO:0000313" key="4">
    <source>
        <dbReference type="Proteomes" id="UP000323522"/>
    </source>
</evidence>
<dbReference type="OrthoDB" id="9152613at2"/>
<dbReference type="KEGG" id="snn:EWH46_08655"/>
<evidence type="ECO:0000313" key="3">
    <source>
        <dbReference type="EMBL" id="QEN00839.1"/>
    </source>
</evidence>
<dbReference type="EMBL" id="JBEPLS010000003">
    <property type="protein sequence ID" value="MET3603398.1"/>
    <property type="molecule type" value="Genomic_DNA"/>
</dbReference>
<dbReference type="Proteomes" id="UP001549111">
    <property type="component" value="Unassembled WGS sequence"/>
</dbReference>
<gene>
    <name evidence="2" type="ORF">ABIC99_001182</name>
    <name evidence="3" type="ORF">EWH46_08655</name>
</gene>
<reference evidence="3 4" key="1">
    <citation type="submission" date="2019-02" db="EMBL/GenBank/DDBJ databases">
        <title>Complete Genome Sequence and Methylome Analysis of Sphaerotilus natans subsp. sulfidivorans D-507.</title>
        <authorList>
            <person name="Fomenkov A."/>
            <person name="Gridneva E."/>
            <person name="Smolyakov D."/>
            <person name="Dubinina G."/>
            <person name="Vincze T."/>
            <person name="Grabovich M."/>
            <person name="Roberts R.J."/>
        </authorList>
    </citation>
    <scope>NUCLEOTIDE SEQUENCE [LARGE SCALE GENOMIC DNA]</scope>
    <source>
        <strain evidence="3 4">D-507</strain>
    </source>
</reference>
<feature type="region of interest" description="Disordered" evidence="1">
    <location>
        <begin position="44"/>
        <end position="65"/>
    </location>
</feature>
<dbReference type="EMBL" id="CP035708">
    <property type="protein sequence ID" value="QEN00839.1"/>
    <property type="molecule type" value="Genomic_DNA"/>
</dbReference>
<accession>A0A5C1Q1L7</accession>
<evidence type="ECO:0000313" key="5">
    <source>
        <dbReference type="Proteomes" id="UP001549111"/>
    </source>
</evidence>
<dbReference type="AlphaFoldDB" id="A0A5C1Q1L7"/>
<keyword evidence="5" id="KW-1185">Reference proteome</keyword>
<protein>
    <submittedName>
        <fullName evidence="2">Transcriptional regulator with XRE-family HTH domain</fullName>
    </submittedName>
</protein>
<organism evidence="3 4">
    <name type="scientific">Sphaerotilus sulfidivorans</name>
    <dbReference type="NCBI Taxonomy" id="639200"/>
    <lineage>
        <taxon>Bacteria</taxon>
        <taxon>Pseudomonadati</taxon>
        <taxon>Pseudomonadota</taxon>
        <taxon>Betaproteobacteria</taxon>
        <taxon>Burkholderiales</taxon>
        <taxon>Sphaerotilaceae</taxon>
        <taxon>Sphaerotilus</taxon>
    </lineage>
</organism>
<evidence type="ECO:0000313" key="2">
    <source>
        <dbReference type="EMBL" id="MET3603398.1"/>
    </source>
</evidence>